<dbReference type="AlphaFoldDB" id="B0C7L1"/>
<name>B0C7L1_ACAM1</name>
<dbReference type="KEGG" id="amr:AM1_0185"/>
<evidence type="ECO:0000313" key="3">
    <source>
        <dbReference type="Proteomes" id="UP000000268"/>
    </source>
</evidence>
<organism evidence="2 3">
    <name type="scientific">Acaryochloris marina (strain MBIC 11017)</name>
    <dbReference type="NCBI Taxonomy" id="329726"/>
    <lineage>
        <taxon>Bacteria</taxon>
        <taxon>Bacillati</taxon>
        <taxon>Cyanobacteriota</taxon>
        <taxon>Cyanophyceae</taxon>
        <taxon>Acaryochloridales</taxon>
        <taxon>Acaryochloridaceae</taxon>
        <taxon>Acaryochloris</taxon>
    </lineage>
</organism>
<reference evidence="2 3" key="1">
    <citation type="journal article" date="2008" name="Proc. Natl. Acad. Sci. U.S.A.">
        <title>Niche adaptation and genome expansion in the chlorophyll d-producing cyanobacterium Acaryochloris marina.</title>
        <authorList>
            <person name="Swingley W.D."/>
            <person name="Chen M."/>
            <person name="Cheung P.C."/>
            <person name="Conrad A.L."/>
            <person name="Dejesa L.C."/>
            <person name="Hao J."/>
            <person name="Honchak B.M."/>
            <person name="Karbach L.E."/>
            <person name="Kurdoglu A."/>
            <person name="Lahiri S."/>
            <person name="Mastrian S.D."/>
            <person name="Miyashita H."/>
            <person name="Page L."/>
            <person name="Ramakrishna P."/>
            <person name="Satoh S."/>
            <person name="Sattley W.M."/>
            <person name="Shimada Y."/>
            <person name="Taylor H.L."/>
            <person name="Tomo T."/>
            <person name="Tsuchiya T."/>
            <person name="Wang Z.T."/>
            <person name="Raymond J."/>
            <person name="Mimuro M."/>
            <person name="Blankenship R.E."/>
            <person name="Touchman J.W."/>
        </authorList>
    </citation>
    <scope>NUCLEOTIDE SEQUENCE [LARGE SCALE GENOMIC DNA]</scope>
    <source>
        <strain evidence="3">MBIC 11017</strain>
    </source>
</reference>
<evidence type="ECO:0000256" key="1">
    <source>
        <dbReference type="SAM" id="Phobius"/>
    </source>
</evidence>
<feature type="transmembrane region" description="Helical" evidence="1">
    <location>
        <begin position="24"/>
        <end position="44"/>
    </location>
</feature>
<dbReference type="EMBL" id="CP000828">
    <property type="protein sequence ID" value="ABW25271.1"/>
    <property type="molecule type" value="Genomic_DNA"/>
</dbReference>
<evidence type="ECO:0000313" key="2">
    <source>
        <dbReference type="EMBL" id="ABW25271.1"/>
    </source>
</evidence>
<protein>
    <submittedName>
        <fullName evidence="2">Uncharacterized protein</fullName>
    </submittedName>
</protein>
<dbReference type="OrthoDB" id="515399at2"/>
<accession>B0C7L1</accession>
<keyword evidence="1" id="KW-0472">Membrane</keyword>
<dbReference type="Proteomes" id="UP000000268">
    <property type="component" value="Chromosome"/>
</dbReference>
<keyword evidence="1" id="KW-1133">Transmembrane helix</keyword>
<keyword evidence="1" id="KW-0812">Transmembrane</keyword>
<dbReference type="RefSeq" id="WP_012160883.1">
    <property type="nucleotide sequence ID" value="NC_009925.1"/>
</dbReference>
<proteinExistence type="predicted"/>
<gene>
    <name evidence="2" type="ordered locus">AM1_0185</name>
</gene>
<dbReference type="STRING" id="329726.AM1_0185"/>
<dbReference type="HOGENOM" id="CLU_2420220_0_0_3"/>
<keyword evidence="3" id="KW-1185">Reference proteome</keyword>
<sequence length="91" mass="9485">MNTITHPPSIPSNSSGKSIFSSKTFWGIIFTTVAAIAPIVGNSVDEGKMTGKDISQIVVILCGTGATLVGRIEAGNVYTPDMMPGPNKTDM</sequence>
<dbReference type="eggNOG" id="ENOG50348UR">
    <property type="taxonomic scope" value="Bacteria"/>
</dbReference>